<dbReference type="InterPro" id="IPR004467">
    <property type="entry name" value="Or_phspho_trans_dom"/>
</dbReference>
<evidence type="ECO:0000256" key="6">
    <source>
        <dbReference type="ARBA" id="ARBA00022676"/>
    </source>
</evidence>
<feature type="binding site" evidence="9">
    <location>
        <position position="103"/>
    </location>
    <ligand>
        <name>5-phospho-alpha-D-ribose 1-diphosphate</name>
        <dbReference type="ChEBI" id="CHEBI:58017"/>
        <note>ligand shared between dimeric partners</note>
    </ligand>
</feature>
<protein>
    <recommendedName>
        <fullName evidence="5 9">Orotate phosphoribosyltransferase</fullName>
        <shortName evidence="9">OPRT</shortName>
        <shortName evidence="9">OPRTase</shortName>
        <ecNumber evidence="5 9">2.4.2.10</ecNumber>
    </recommendedName>
</protein>
<comment type="catalytic activity">
    <reaction evidence="9">
        <text>orotidine 5'-phosphate + diphosphate = orotate + 5-phospho-alpha-D-ribose 1-diphosphate</text>
        <dbReference type="Rhea" id="RHEA:10380"/>
        <dbReference type="ChEBI" id="CHEBI:30839"/>
        <dbReference type="ChEBI" id="CHEBI:33019"/>
        <dbReference type="ChEBI" id="CHEBI:57538"/>
        <dbReference type="ChEBI" id="CHEBI:58017"/>
        <dbReference type="EC" id="2.4.2.10"/>
    </reaction>
</comment>
<evidence type="ECO:0000256" key="3">
    <source>
        <dbReference type="ARBA" id="ARBA00006340"/>
    </source>
</evidence>
<feature type="binding site" evidence="9">
    <location>
        <position position="101"/>
    </location>
    <ligand>
        <name>5-phospho-alpha-D-ribose 1-diphosphate</name>
        <dbReference type="ChEBI" id="CHEBI:58017"/>
        <note>ligand shared between dimeric partners</note>
    </ligand>
</feature>
<feature type="binding site" description="in other chain" evidence="9">
    <location>
        <begin position="122"/>
        <end position="130"/>
    </location>
    <ligand>
        <name>5-phospho-alpha-D-ribose 1-diphosphate</name>
        <dbReference type="ChEBI" id="CHEBI:58017"/>
        <note>ligand shared between dimeric partners</note>
    </ligand>
</feature>
<accession>A0A6F8PXW6</accession>
<evidence type="ECO:0000313" key="11">
    <source>
        <dbReference type="EMBL" id="BBP46887.1"/>
    </source>
</evidence>
<evidence type="ECO:0000256" key="8">
    <source>
        <dbReference type="ARBA" id="ARBA00022975"/>
    </source>
</evidence>
<dbReference type="GO" id="GO:0004588">
    <property type="term" value="F:orotate phosphoribosyltransferase activity"/>
    <property type="evidence" value="ECO:0007669"/>
    <property type="project" value="UniProtKB-UniRule"/>
</dbReference>
<dbReference type="GO" id="GO:0005737">
    <property type="term" value="C:cytoplasm"/>
    <property type="evidence" value="ECO:0007669"/>
    <property type="project" value="TreeGrafter"/>
</dbReference>
<dbReference type="EC" id="2.4.2.10" evidence="5 9"/>
<keyword evidence="6 9" id="KW-0328">Glycosyltransferase</keyword>
<dbReference type="Proteomes" id="UP000501726">
    <property type="component" value="Chromosome"/>
</dbReference>
<sequence>MDKNQFIEFVMQTGVLKLGDFTLKSGRQSPYFFNAGLFNTGAQLSTLANGYAAAIAQSKLEFDVLFGPAYKGIPLAATTAVALANNHQTDLPYAFNRKEAKDHGEGGNIVGHALQGKVLIIDDVITAGTAIREAIDIIKANGAEPAGVVIALDRMEKGQSELSAIQEVERDYGIPVISIISLADIIVYLESTADSASKAYLAAMQQYRKEYGI</sequence>
<feature type="binding site" description="in other chain" evidence="9">
    <location>
        <position position="24"/>
    </location>
    <ligand>
        <name>5-phospho-alpha-D-ribose 1-diphosphate</name>
        <dbReference type="ChEBI" id="CHEBI:58017"/>
        <note>ligand shared between dimeric partners</note>
    </ligand>
</feature>
<gene>
    <name evidence="9 11" type="primary">pyrE</name>
    <name evidence="11" type="ORF">THMIRHAS_22600</name>
</gene>
<feature type="binding site" description="in other chain" evidence="9">
    <location>
        <begin position="70"/>
        <end position="71"/>
    </location>
    <ligand>
        <name>5-phospho-alpha-D-ribose 1-diphosphate</name>
        <dbReference type="ChEBI" id="CHEBI:58017"/>
        <note>ligand shared between dimeric partners</note>
    </ligand>
</feature>
<dbReference type="FunFam" id="3.40.50.2020:FF:000008">
    <property type="entry name" value="Orotate phosphoribosyltransferase"/>
    <property type="match status" value="1"/>
</dbReference>
<dbReference type="HAMAP" id="MF_01208">
    <property type="entry name" value="PyrE"/>
    <property type="match status" value="1"/>
</dbReference>
<name>A0A6F8PXW6_9GAMM</name>
<dbReference type="SUPFAM" id="SSF53271">
    <property type="entry name" value="PRTase-like"/>
    <property type="match status" value="1"/>
</dbReference>
<dbReference type="GO" id="GO:0044205">
    <property type="term" value="P:'de novo' UMP biosynthetic process"/>
    <property type="evidence" value="ECO:0007669"/>
    <property type="project" value="UniProtKB-UniRule"/>
</dbReference>
<dbReference type="CDD" id="cd06223">
    <property type="entry name" value="PRTases_typeI"/>
    <property type="match status" value="1"/>
</dbReference>
<dbReference type="EMBL" id="AP021889">
    <property type="protein sequence ID" value="BBP46887.1"/>
    <property type="molecule type" value="Genomic_DNA"/>
</dbReference>
<comment type="cofactor">
    <cofactor evidence="9">
        <name>Mg(2+)</name>
        <dbReference type="ChEBI" id="CHEBI:18420"/>
    </cofactor>
</comment>
<keyword evidence="12" id="KW-1185">Reference proteome</keyword>
<dbReference type="GO" id="GO:0006207">
    <property type="term" value="P:'de novo' pyrimidine nucleobase biosynthetic process"/>
    <property type="evidence" value="ECO:0007669"/>
    <property type="project" value="TreeGrafter"/>
</dbReference>
<proteinExistence type="inferred from homology"/>
<comment type="pathway">
    <text evidence="2 9">Pyrimidine metabolism; UMP biosynthesis via de novo pathway; UMP from orotate: step 1/2.</text>
</comment>
<dbReference type="UniPathway" id="UPA00070">
    <property type="reaction ID" value="UER00119"/>
</dbReference>
<dbReference type="AlphaFoldDB" id="A0A6F8PXW6"/>
<keyword evidence="7 9" id="KW-0808">Transferase</keyword>
<evidence type="ECO:0000313" key="12">
    <source>
        <dbReference type="Proteomes" id="UP000501726"/>
    </source>
</evidence>
<dbReference type="GO" id="GO:0000287">
    <property type="term" value="F:magnesium ion binding"/>
    <property type="evidence" value="ECO:0007669"/>
    <property type="project" value="UniProtKB-UniRule"/>
</dbReference>
<dbReference type="Gene3D" id="3.40.50.2020">
    <property type="match status" value="1"/>
</dbReference>
<evidence type="ECO:0000256" key="7">
    <source>
        <dbReference type="ARBA" id="ARBA00022679"/>
    </source>
</evidence>
<organism evidence="11 12">
    <name type="scientific">Thiosulfatimonas sediminis</name>
    <dbReference type="NCBI Taxonomy" id="2675054"/>
    <lineage>
        <taxon>Bacteria</taxon>
        <taxon>Pseudomonadati</taxon>
        <taxon>Pseudomonadota</taxon>
        <taxon>Gammaproteobacteria</taxon>
        <taxon>Thiotrichales</taxon>
        <taxon>Piscirickettsiaceae</taxon>
        <taxon>Thiosulfatimonas</taxon>
    </lineage>
</organism>
<dbReference type="Pfam" id="PF00156">
    <property type="entry name" value="Pribosyltran"/>
    <property type="match status" value="1"/>
</dbReference>
<reference evidence="12" key="1">
    <citation type="submission" date="2019-11" db="EMBL/GenBank/DDBJ databases">
        <title>Isolation and characterization of two novel species in the genus Thiomicrorhabdus.</title>
        <authorList>
            <person name="Mochizuki J."/>
            <person name="Kojima H."/>
            <person name="Fukui M."/>
        </authorList>
    </citation>
    <scope>NUCLEOTIDE SEQUENCE [LARGE SCALE GENOMIC DNA]</scope>
    <source>
        <strain evidence="12">aks77</strain>
    </source>
</reference>
<evidence type="ECO:0000256" key="9">
    <source>
        <dbReference type="HAMAP-Rule" id="MF_01208"/>
    </source>
</evidence>
<feature type="binding site" evidence="9">
    <location>
        <begin position="32"/>
        <end position="33"/>
    </location>
    <ligand>
        <name>orotate</name>
        <dbReference type="ChEBI" id="CHEBI:30839"/>
    </ligand>
</feature>
<keyword evidence="8 9" id="KW-0665">Pyrimidine biosynthesis</keyword>
<dbReference type="KEGG" id="tse:THMIRHAS_22600"/>
<evidence type="ECO:0000256" key="1">
    <source>
        <dbReference type="ARBA" id="ARBA00003769"/>
    </source>
</evidence>
<evidence type="ECO:0000256" key="2">
    <source>
        <dbReference type="ARBA" id="ARBA00004889"/>
    </source>
</evidence>
<evidence type="ECO:0000256" key="5">
    <source>
        <dbReference type="ARBA" id="ARBA00011971"/>
    </source>
</evidence>
<feature type="binding site" evidence="9">
    <location>
        <position position="126"/>
    </location>
    <ligand>
        <name>orotate</name>
        <dbReference type="ChEBI" id="CHEBI:30839"/>
    </ligand>
</feature>
<evidence type="ECO:0000256" key="4">
    <source>
        <dbReference type="ARBA" id="ARBA00011738"/>
    </source>
</evidence>
<dbReference type="InterPro" id="IPR000836">
    <property type="entry name" value="PRTase_dom"/>
</dbReference>
<dbReference type="InterPro" id="IPR029057">
    <property type="entry name" value="PRTase-like"/>
</dbReference>
<dbReference type="PANTHER" id="PTHR46683:SF1">
    <property type="entry name" value="OROTATE PHOSPHORIBOSYLTRANSFERASE 1-RELATED"/>
    <property type="match status" value="1"/>
</dbReference>
<dbReference type="PANTHER" id="PTHR46683">
    <property type="entry name" value="OROTATE PHOSPHORIBOSYLTRANSFERASE 1-RELATED"/>
    <property type="match status" value="1"/>
</dbReference>
<dbReference type="RefSeq" id="WP_173273949.1">
    <property type="nucleotide sequence ID" value="NZ_AP021889.1"/>
</dbReference>
<keyword evidence="9" id="KW-0460">Magnesium</keyword>
<feature type="binding site" evidence="9">
    <location>
        <position position="97"/>
    </location>
    <ligand>
        <name>5-phospho-alpha-D-ribose 1-diphosphate</name>
        <dbReference type="ChEBI" id="CHEBI:58017"/>
        <note>ligand shared between dimeric partners</note>
    </ligand>
</feature>
<comment type="function">
    <text evidence="1 9">Catalyzes the transfer of a ribosyl phosphate group from 5-phosphoribose 1-diphosphate to orotate, leading to the formation of orotidine monophosphate (OMP).</text>
</comment>
<feature type="domain" description="Phosphoribosyltransferase" evidence="10">
    <location>
        <begin position="47"/>
        <end position="158"/>
    </location>
</feature>
<comment type="subunit">
    <text evidence="4 9">Homodimer.</text>
</comment>
<dbReference type="GO" id="GO:0046132">
    <property type="term" value="P:pyrimidine ribonucleoside biosynthetic process"/>
    <property type="evidence" value="ECO:0007669"/>
    <property type="project" value="TreeGrafter"/>
</dbReference>
<comment type="similarity">
    <text evidence="3 9">Belongs to the purine/pyrimidine phosphoribosyltransferase family. PyrE subfamily.</text>
</comment>
<dbReference type="InterPro" id="IPR023031">
    <property type="entry name" value="OPRT"/>
</dbReference>
<dbReference type="NCBIfam" id="TIGR00336">
    <property type="entry name" value="pyrE"/>
    <property type="match status" value="1"/>
</dbReference>
<feature type="binding site" evidence="9">
    <location>
        <position position="154"/>
    </location>
    <ligand>
        <name>orotate</name>
        <dbReference type="ChEBI" id="CHEBI:30839"/>
    </ligand>
</feature>
<feature type="binding site" description="in other chain" evidence="9">
    <location>
        <position position="98"/>
    </location>
    <ligand>
        <name>5-phospho-alpha-D-ribose 1-diphosphate</name>
        <dbReference type="ChEBI" id="CHEBI:58017"/>
        <note>ligand shared between dimeric partners</note>
    </ligand>
</feature>
<evidence type="ECO:0000259" key="10">
    <source>
        <dbReference type="Pfam" id="PF00156"/>
    </source>
</evidence>